<name>A0A427KFD6_ENTCL</name>
<dbReference type="Proteomes" id="UP000275321">
    <property type="component" value="Unassembled WGS sequence"/>
</dbReference>
<sequence>MFLLSVKRKSAIVAVLQLSALSNTIKMRIVRKMNFCFNTLTDLLIEPGCDENDRSLSFLTYFIFMTGPLQCGRS</sequence>
<accession>A0A427KFD6</accession>
<gene>
    <name evidence="1" type="ORF">EGK68_23785</name>
</gene>
<dbReference type="AlphaFoldDB" id="A0A427KFD6"/>
<protein>
    <submittedName>
        <fullName evidence="1">Uncharacterized protein</fullName>
    </submittedName>
</protein>
<evidence type="ECO:0000313" key="2">
    <source>
        <dbReference type="Proteomes" id="UP000275321"/>
    </source>
</evidence>
<dbReference type="EMBL" id="RHWT01000052">
    <property type="protein sequence ID" value="RSB25664.1"/>
    <property type="molecule type" value="Genomic_DNA"/>
</dbReference>
<organism evidence="1 2">
    <name type="scientific">Enterobacter cloacae</name>
    <dbReference type="NCBI Taxonomy" id="550"/>
    <lineage>
        <taxon>Bacteria</taxon>
        <taxon>Pseudomonadati</taxon>
        <taxon>Pseudomonadota</taxon>
        <taxon>Gammaproteobacteria</taxon>
        <taxon>Enterobacterales</taxon>
        <taxon>Enterobacteriaceae</taxon>
        <taxon>Enterobacter</taxon>
        <taxon>Enterobacter cloacae complex</taxon>
    </lineage>
</organism>
<reference evidence="1 2" key="1">
    <citation type="submission" date="2018-10" db="EMBL/GenBank/DDBJ databases">
        <title>Transmission dynamics of multidrug resistant bacteria on intensive care unit surfaces.</title>
        <authorList>
            <person name="D'Souza A.W."/>
            <person name="Potter R.F."/>
            <person name="Wallace M."/>
            <person name="Shupe A."/>
            <person name="Patel S."/>
            <person name="Sun S."/>
            <person name="Gul D."/>
            <person name="Kwon J.H."/>
            <person name="Andleeb S."/>
            <person name="Burnham C.-A.D."/>
            <person name="Dantas G."/>
        </authorList>
    </citation>
    <scope>NUCLEOTIDE SEQUENCE [LARGE SCALE GENOMIC DNA]</scope>
    <source>
        <strain evidence="1 2">EC_073</strain>
    </source>
</reference>
<evidence type="ECO:0000313" key="1">
    <source>
        <dbReference type="EMBL" id="RSB25664.1"/>
    </source>
</evidence>
<comment type="caution">
    <text evidence="1">The sequence shown here is derived from an EMBL/GenBank/DDBJ whole genome shotgun (WGS) entry which is preliminary data.</text>
</comment>
<proteinExistence type="predicted"/>